<evidence type="ECO:0000256" key="5">
    <source>
        <dbReference type="ARBA" id="ARBA00023065"/>
    </source>
</evidence>
<evidence type="ECO:0000256" key="3">
    <source>
        <dbReference type="ARBA" id="ARBA00022448"/>
    </source>
</evidence>
<dbReference type="PANTHER" id="PTHR11693">
    <property type="entry name" value="ATP SYNTHASE GAMMA CHAIN"/>
    <property type="match status" value="1"/>
</dbReference>
<feature type="region of interest" description="Disordered" evidence="9">
    <location>
        <begin position="1"/>
        <end position="33"/>
    </location>
</feature>
<evidence type="ECO:0000256" key="4">
    <source>
        <dbReference type="ARBA" id="ARBA00022781"/>
    </source>
</evidence>
<comment type="similarity">
    <text evidence="2">Belongs to the ATPase gamma chain family.</text>
</comment>
<dbReference type="PRINTS" id="PR00126">
    <property type="entry name" value="ATPASEGAMMA"/>
</dbReference>
<evidence type="ECO:0000256" key="8">
    <source>
        <dbReference type="ARBA" id="ARBA00023310"/>
    </source>
</evidence>
<dbReference type="Gene3D" id="1.10.287.80">
    <property type="entry name" value="ATP synthase, gamma subunit, helix hairpin domain"/>
    <property type="match status" value="1"/>
</dbReference>
<keyword evidence="7" id="KW-0139">CF(1)</keyword>
<dbReference type="Gene3D" id="3.40.1380.10">
    <property type="match status" value="1"/>
</dbReference>
<evidence type="ECO:0000313" key="10">
    <source>
        <dbReference type="EMBL" id="CAB4649782.1"/>
    </source>
</evidence>
<keyword evidence="3" id="KW-0813">Transport</keyword>
<keyword evidence="8" id="KW-0066">ATP synthesis</keyword>
<dbReference type="InterPro" id="IPR000131">
    <property type="entry name" value="ATP_synth_F1_gsu"/>
</dbReference>
<gene>
    <name evidence="10" type="ORF">UFOPK2242_00332</name>
</gene>
<dbReference type="GO" id="GO:0045259">
    <property type="term" value="C:proton-transporting ATP synthase complex"/>
    <property type="evidence" value="ECO:0007669"/>
    <property type="project" value="UniProtKB-KW"/>
</dbReference>
<dbReference type="Pfam" id="PF00231">
    <property type="entry name" value="ATP-synt"/>
    <property type="match status" value="1"/>
</dbReference>
<evidence type="ECO:0000256" key="6">
    <source>
        <dbReference type="ARBA" id="ARBA00023136"/>
    </source>
</evidence>
<dbReference type="EMBL" id="CAEZWM010000024">
    <property type="protein sequence ID" value="CAB4649782.1"/>
    <property type="molecule type" value="Genomic_DNA"/>
</dbReference>
<dbReference type="GO" id="GO:0046933">
    <property type="term" value="F:proton-transporting ATP synthase activity, rotational mechanism"/>
    <property type="evidence" value="ECO:0007669"/>
    <property type="project" value="InterPro"/>
</dbReference>
<proteinExistence type="inferred from homology"/>
<dbReference type="AlphaFoldDB" id="A0A6J6KJR2"/>
<protein>
    <submittedName>
        <fullName evidence="10">Unannotated protein</fullName>
    </submittedName>
</protein>
<dbReference type="PANTHER" id="PTHR11693:SF22">
    <property type="entry name" value="ATP SYNTHASE SUBUNIT GAMMA, MITOCHONDRIAL"/>
    <property type="match status" value="1"/>
</dbReference>
<organism evidence="10">
    <name type="scientific">freshwater metagenome</name>
    <dbReference type="NCBI Taxonomy" id="449393"/>
    <lineage>
        <taxon>unclassified sequences</taxon>
        <taxon>metagenomes</taxon>
        <taxon>ecological metagenomes</taxon>
    </lineage>
</organism>
<name>A0A6J6KJR2_9ZZZZ</name>
<reference evidence="10" key="1">
    <citation type="submission" date="2020-05" db="EMBL/GenBank/DDBJ databases">
        <authorList>
            <person name="Chiriac C."/>
            <person name="Salcher M."/>
            <person name="Ghai R."/>
            <person name="Kavagutti S V."/>
        </authorList>
    </citation>
    <scope>NUCLEOTIDE SEQUENCE</scope>
</reference>
<keyword evidence="6" id="KW-0472">Membrane</keyword>
<keyword evidence="4" id="KW-0375">Hydrogen ion transport</keyword>
<evidence type="ECO:0000256" key="2">
    <source>
        <dbReference type="ARBA" id="ARBA00007681"/>
    </source>
</evidence>
<evidence type="ECO:0000256" key="7">
    <source>
        <dbReference type="ARBA" id="ARBA00023196"/>
    </source>
</evidence>
<accession>A0A6J6KJR2</accession>
<sequence length="140" mass="15009">MRRPLLPLEREVVSGGDGKPGDDSSNSATASYEFESSPEALLAGILPKYIEARIFAALLNAGASEHAARQRAMKAATDNAEELIKELSRVMNRARQDAITTEIMEIVGGAEALSSSDADADEDSAARAIAFERDYLEHQG</sequence>
<dbReference type="InterPro" id="IPR035968">
    <property type="entry name" value="ATP_synth_F1_ATPase_gsu"/>
</dbReference>
<dbReference type="InterPro" id="IPR023632">
    <property type="entry name" value="ATP_synth_F1_gsu_CS"/>
</dbReference>
<evidence type="ECO:0000256" key="1">
    <source>
        <dbReference type="ARBA" id="ARBA00004170"/>
    </source>
</evidence>
<keyword evidence="5" id="KW-0406">Ion transport</keyword>
<comment type="subcellular location">
    <subcellularLocation>
        <location evidence="1">Membrane</location>
        <topology evidence="1">Peripheral membrane protein</topology>
    </subcellularLocation>
</comment>
<dbReference type="SUPFAM" id="SSF52943">
    <property type="entry name" value="ATP synthase (F1-ATPase), gamma subunit"/>
    <property type="match status" value="1"/>
</dbReference>
<dbReference type="PROSITE" id="PS00153">
    <property type="entry name" value="ATPASE_GAMMA"/>
    <property type="match status" value="1"/>
</dbReference>
<evidence type="ECO:0000256" key="9">
    <source>
        <dbReference type="SAM" id="MobiDB-lite"/>
    </source>
</evidence>